<evidence type="ECO:0000256" key="3">
    <source>
        <dbReference type="SAM" id="MobiDB-lite"/>
    </source>
</evidence>
<dbReference type="InterPro" id="IPR002508">
    <property type="entry name" value="MurNAc-LAA_cat"/>
</dbReference>
<dbReference type="Gene3D" id="3.40.630.40">
    <property type="entry name" value="Zn-dependent exopeptidases"/>
    <property type="match status" value="1"/>
</dbReference>
<feature type="region of interest" description="Disordered" evidence="3">
    <location>
        <begin position="1"/>
        <end position="56"/>
    </location>
</feature>
<reference evidence="6 7" key="1">
    <citation type="submission" date="2016-10" db="EMBL/GenBank/DDBJ databases">
        <authorList>
            <person name="Varghese N."/>
            <person name="Submissions S."/>
        </authorList>
    </citation>
    <scope>NUCLEOTIDE SEQUENCE [LARGE SCALE GENOMIC DNA]</scope>
    <source>
        <strain evidence="6 7">DSM 16525</strain>
    </source>
</reference>
<evidence type="ECO:0000313" key="5">
    <source>
        <dbReference type="EMBL" id="GEN12168.1"/>
    </source>
</evidence>
<name>A0A511TG55_MYXFU</name>
<dbReference type="CDD" id="cd02696">
    <property type="entry name" value="MurNAc-LAA"/>
    <property type="match status" value="1"/>
</dbReference>
<reference evidence="5 8" key="2">
    <citation type="submission" date="2019-07" db="EMBL/GenBank/DDBJ databases">
        <title>Whole genome shotgun sequence of Myxococcus fulvus NBRC 100333.</title>
        <authorList>
            <person name="Hosoyama A."/>
            <person name="Uohara A."/>
            <person name="Ohji S."/>
            <person name="Ichikawa N."/>
        </authorList>
    </citation>
    <scope>NUCLEOTIDE SEQUENCE [LARGE SCALE GENOMIC DNA]</scope>
    <source>
        <strain evidence="5 8">NBRC 100333</strain>
    </source>
</reference>
<feature type="domain" description="MurNAc-LAA" evidence="4">
    <location>
        <begin position="154"/>
        <end position="305"/>
    </location>
</feature>
<dbReference type="Proteomes" id="UP000321514">
    <property type="component" value="Unassembled WGS sequence"/>
</dbReference>
<evidence type="ECO:0000313" key="6">
    <source>
        <dbReference type="EMBL" id="SEU26818.1"/>
    </source>
</evidence>
<sequence length="321" mass="34837">MLLTGTACVRASGEMSPDASTHLSQAARPGSLPVDPGAVRGSVEGTRGSLPHTPMRGAETVVEPPVVARWPAPGSTLTLVPANVPKGFTRRRVYLDAGHGAEGNTGNRSVTCEDEEVFTLRVAQDLARRLVATGHFEVRISREPGQRVPYASRLADAERWGAHVFVSLHSDSRGTSRPWAPAEGQECNRQDTTPGFSVLWSEDAPAPLQGRRAELARALARNLSLGGFLHYDGVDYVGLYATDTAQPGVFVSREPSHRQIFVLRKPTMPSVIVETHHALDFEEAARWREERTLEVFATAMTQGLVEAFSPPPPPRVSTQQP</sequence>
<keyword evidence="7" id="KW-1185">Reference proteome</keyword>
<evidence type="ECO:0000256" key="1">
    <source>
        <dbReference type="ARBA" id="ARBA00001561"/>
    </source>
</evidence>
<dbReference type="PANTHER" id="PTHR30404:SF8">
    <property type="entry name" value="AUTOLYSIN PH-RELATED"/>
    <property type="match status" value="1"/>
</dbReference>
<dbReference type="EMBL" id="FOIB01000007">
    <property type="protein sequence ID" value="SEU26818.1"/>
    <property type="molecule type" value="Genomic_DNA"/>
</dbReference>
<organism evidence="5 8">
    <name type="scientific">Myxococcus fulvus</name>
    <dbReference type="NCBI Taxonomy" id="33"/>
    <lineage>
        <taxon>Bacteria</taxon>
        <taxon>Pseudomonadati</taxon>
        <taxon>Myxococcota</taxon>
        <taxon>Myxococcia</taxon>
        <taxon>Myxococcales</taxon>
        <taxon>Cystobacterineae</taxon>
        <taxon>Myxococcaceae</taxon>
        <taxon>Myxococcus</taxon>
    </lineage>
</organism>
<dbReference type="Proteomes" id="UP000183760">
    <property type="component" value="Unassembled WGS sequence"/>
</dbReference>
<comment type="catalytic activity">
    <reaction evidence="1">
        <text>Hydrolyzes the link between N-acetylmuramoyl residues and L-amino acid residues in certain cell-wall glycopeptides.</text>
        <dbReference type="EC" id="3.5.1.28"/>
    </reaction>
</comment>
<evidence type="ECO:0000256" key="2">
    <source>
        <dbReference type="ARBA" id="ARBA00011901"/>
    </source>
</evidence>
<dbReference type="EMBL" id="BJXR01000059">
    <property type="protein sequence ID" value="GEN12168.1"/>
    <property type="molecule type" value="Genomic_DNA"/>
</dbReference>
<dbReference type="PANTHER" id="PTHR30404">
    <property type="entry name" value="N-ACETYLMURAMOYL-L-ALANINE AMIDASE"/>
    <property type="match status" value="1"/>
</dbReference>
<proteinExistence type="predicted"/>
<dbReference type="GO" id="GO:0009253">
    <property type="term" value="P:peptidoglycan catabolic process"/>
    <property type="evidence" value="ECO:0007669"/>
    <property type="project" value="InterPro"/>
</dbReference>
<evidence type="ECO:0000259" key="4">
    <source>
        <dbReference type="SMART" id="SM00646"/>
    </source>
</evidence>
<dbReference type="SMART" id="SM00646">
    <property type="entry name" value="Ami_3"/>
    <property type="match status" value="1"/>
</dbReference>
<dbReference type="GO" id="GO:0030288">
    <property type="term" value="C:outer membrane-bounded periplasmic space"/>
    <property type="evidence" value="ECO:0007669"/>
    <property type="project" value="TreeGrafter"/>
</dbReference>
<gene>
    <name evidence="5" type="ORF">MFU01_72050</name>
    <name evidence="6" type="ORF">SAMN05443572_107327</name>
</gene>
<dbReference type="Pfam" id="PF01520">
    <property type="entry name" value="Amidase_3"/>
    <property type="match status" value="1"/>
</dbReference>
<dbReference type="SUPFAM" id="SSF53187">
    <property type="entry name" value="Zn-dependent exopeptidases"/>
    <property type="match status" value="1"/>
</dbReference>
<accession>A0A511TG55</accession>
<feature type="region of interest" description="Disordered" evidence="3">
    <location>
        <begin position="175"/>
        <end position="194"/>
    </location>
</feature>
<dbReference type="InterPro" id="IPR050695">
    <property type="entry name" value="N-acetylmuramoyl_amidase_3"/>
</dbReference>
<dbReference type="EC" id="3.5.1.28" evidence="2"/>
<evidence type="ECO:0000313" key="7">
    <source>
        <dbReference type="Proteomes" id="UP000183760"/>
    </source>
</evidence>
<evidence type="ECO:0000313" key="8">
    <source>
        <dbReference type="Proteomes" id="UP000321514"/>
    </source>
</evidence>
<dbReference type="GO" id="GO:0008745">
    <property type="term" value="F:N-acetylmuramoyl-L-alanine amidase activity"/>
    <property type="evidence" value="ECO:0007669"/>
    <property type="project" value="UniProtKB-EC"/>
</dbReference>
<dbReference type="AlphaFoldDB" id="A0A511TG55"/>
<protein>
    <recommendedName>
        <fullName evidence="2">N-acetylmuramoyl-L-alanine amidase</fullName>
        <ecNumber evidence="2">3.5.1.28</ecNumber>
    </recommendedName>
</protein>
<dbReference type="STRING" id="1334629.MFUL124B02_21055"/>
<comment type="caution">
    <text evidence="5">The sequence shown here is derived from an EMBL/GenBank/DDBJ whole genome shotgun (WGS) entry which is preliminary data.</text>
</comment>